<feature type="compositionally biased region" description="Basic and acidic residues" evidence="1">
    <location>
        <begin position="56"/>
        <end position="76"/>
    </location>
</feature>
<feature type="compositionally biased region" description="Polar residues" evidence="1">
    <location>
        <begin position="42"/>
        <end position="51"/>
    </location>
</feature>
<feature type="region of interest" description="Disordered" evidence="1">
    <location>
        <begin position="32"/>
        <end position="114"/>
    </location>
</feature>
<reference evidence="2" key="1">
    <citation type="journal article" date="2022" name="Plant J.">
        <title>Strategies of tolerance reflected in two North American maple genomes.</title>
        <authorList>
            <person name="McEvoy S.L."/>
            <person name="Sezen U.U."/>
            <person name="Trouern-Trend A."/>
            <person name="McMahon S.M."/>
            <person name="Schaberg P.G."/>
            <person name="Yang J."/>
            <person name="Wegrzyn J.L."/>
            <person name="Swenson N.G."/>
        </authorList>
    </citation>
    <scope>NUCLEOTIDE SEQUENCE</scope>
    <source>
        <strain evidence="2">NS2018</strain>
    </source>
</reference>
<evidence type="ECO:0000256" key="1">
    <source>
        <dbReference type="SAM" id="MobiDB-lite"/>
    </source>
</evidence>
<accession>A0AA39S2H2</accession>
<name>A0AA39S2H2_ACESA</name>
<gene>
    <name evidence="2" type="ORF">LWI29_004958</name>
</gene>
<protein>
    <submittedName>
        <fullName evidence="2">Uncharacterized protein</fullName>
    </submittedName>
</protein>
<keyword evidence="3" id="KW-1185">Reference proteome</keyword>
<dbReference type="AlphaFoldDB" id="A0AA39S2H2"/>
<organism evidence="2 3">
    <name type="scientific">Acer saccharum</name>
    <name type="common">Sugar maple</name>
    <dbReference type="NCBI Taxonomy" id="4024"/>
    <lineage>
        <taxon>Eukaryota</taxon>
        <taxon>Viridiplantae</taxon>
        <taxon>Streptophyta</taxon>
        <taxon>Embryophyta</taxon>
        <taxon>Tracheophyta</taxon>
        <taxon>Spermatophyta</taxon>
        <taxon>Magnoliopsida</taxon>
        <taxon>eudicotyledons</taxon>
        <taxon>Gunneridae</taxon>
        <taxon>Pentapetalae</taxon>
        <taxon>rosids</taxon>
        <taxon>malvids</taxon>
        <taxon>Sapindales</taxon>
        <taxon>Sapindaceae</taxon>
        <taxon>Hippocastanoideae</taxon>
        <taxon>Acereae</taxon>
        <taxon>Acer</taxon>
    </lineage>
</organism>
<evidence type="ECO:0000313" key="3">
    <source>
        <dbReference type="Proteomes" id="UP001168877"/>
    </source>
</evidence>
<comment type="caution">
    <text evidence="2">The sequence shown here is derived from an EMBL/GenBank/DDBJ whole genome shotgun (WGS) entry which is preliminary data.</text>
</comment>
<proteinExistence type="predicted"/>
<evidence type="ECO:0000313" key="2">
    <source>
        <dbReference type="EMBL" id="KAK0583910.1"/>
    </source>
</evidence>
<dbReference type="EMBL" id="JAUESC010000383">
    <property type="protein sequence ID" value="KAK0583910.1"/>
    <property type="molecule type" value="Genomic_DNA"/>
</dbReference>
<dbReference type="Proteomes" id="UP001168877">
    <property type="component" value="Unassembled WGS sequence"/>
</dbReference>
<sequence length="114" mass="13067">MESVWRSDLYRRMEEQSAPELAREIHLIGDQCWGSSSRDDNQNSLQHQQGPATGKEWSRSDWEDELHPMEEERRNIGEQVKAPLITEKMAKSSEGDMVTLGSSEVDMRTMGSEV</sequence>
<reference evidence="2" key="2">
    <citation type="submission" date="2023-06" db="EMBL/GenBank/DDBJ databases">
        <authorList>
            <person name="Swenson N.G."/>
            <person name="Wegrzyn J.L."/>
            <person name="Mcevoy S.L."/>
        </authorList>
    </citation>
    <scope>NUCLEOTIDE SEQUENCE</scope>
    <source>
        <strain evidence="2">NS2018</strain>
        <tissue evidence="2">Leaf</tissue>
    </source>
</reference>